<evidence type="ECO:0000313" key="2">
    <source>
        <dbReference type="EMBL" id="KAL3762244.1"/>
    </source>
</evidence>
<dbReference type="EMBL" id="JALLAZ020001833">
    <property type="protein sequence ID" value="KAL3762244.1"/>
    <property type="molecule type" value="Genomic_DNA"/>
</dbReference>
<name>A0ABD3MDZ8_9STRA</name>
<gene>
    <name evidence="2" type="ORF">ACHAW5_007193</name>
</gene>
<sequence length="406" mass="44820">MPIYIKESNASCQVLQANIPKRDEMNDEVDVSDGDNKDTVMGTTMSAPTIGKTHSHALPLFNPLLWRDTDVLLAQLPKLEPLQMNSLQTNFIAKTMNESRDFNANKRQKTETEHGGNYFHDDIESLSSFRDGSTDGDDDSIISFSSSDSSLFDIFDELEAHPNAIQLVASSGGLITHWNKAFSDIITHKSSSSLIKKPITIFELVDSKSLPLLYSMLAMSLHNVPIVEVEIYSPTDNKNTSYASFEEQEVDVLTTTGMTSDDDLKKKSRPSSPSHLSITLSCKPFHNSSTRYNVTIVFVDAAPMKRCFIGILTPRSTQQENCSNGDIDDENCLSDGVSFCASASTNAPSNGLTKNACDIEKHREDCTQQRIESLNEEHGAALAQIPCGKVLRIDDDFLCQILFGSK</sequence>
<keyword evidence="3" id="KW-1185">Reference proteome</keyword>
<proteinExistence type="predicted"/>
<feature type="region of interest" description="Disordered" evidence="1">
    <location>
        <begin position="256"/>
        <end position="276"/>
    </location>
</feature>
<protein>
    <submittedName>
        <fullName evidence="2">Uncharacterized protein</fullName>
    </submittedName>
</protein>
<dbReference type="AlphaFoldDB" id="A0ABD3MDZ8"/>
<organism evidence="2 3">
    <name type="scientific">Stephanodiscus triporus</name>
    <dbReference type="NCBI Taxonomy" id="2934178"/>
    <lineage>
        <taxon>Eukaryota</taxon>
        <taxon>Sar</taxon>
        <taxon>Stramenopiles</taxon>
        <taxon>Ochrophyta</taxon>
        <taxon>Bacillariophyta</taxon>
        <taxon>Coscinodiscophyceae</taxon>
        <taxon>Thalassiosirophycidae</taxon>
        <taxon>Stephanodiscales</taxon>
        <taxon>Stephanodiscaceae</taxon>
        <taxon>Stephanodiscus</taxon>
    </lineage>
</organism>
<dbReference type="Proteomes" id="UP001530315">
    <property type="component" value="Unassembled WGS sequence"/>
</dbReference>
<evidence type="ECO:0000256" key="1">
    <source>
        <dbReference type="SAM" id="MobiDB-lite"/>
    </source>
</evidence>
<accession>A0ABD3MDZ8</accession>
<comment type="caution">
    <text evidence="2">The sequence shown here is derived from an EMBL/GenBank/DDBJ whole genome shotgun (WGS) entry which is preliminary data.</text>
</comment>
<evidence type="ECO:0000313" key="3">
    <source>
        <dbReference type="Proteomes" id="UP001530315"/>
    </source>
</evidence>
<reference evidence="2 3" key="1">
    <citation type="submission" date="2024-10" db="EMBL/GenBank/DDBJ databases">
        <title>Updated reference genomes for cyclostephanoid diatoms.</title>
        <authorList>
            <person name="Roberts W.R."/>
            <person name="Alverson A.J."/>
        </authorList>
    </citation>
    <scope>NUCLEOTIDE SEQUENCE [LARGE SCALE GENOMIC DNA]</scope>
    <source>
        <strain evidence="2 3">AJA276-08</strain>
    </source>
</reference>